<dbReference type="SUPFAM" id="SSF47336">
    <property type="entry name" value="ACP-like"/>
    <property type="match status" value="1"/>
</dbReference>
<gene>
    <name evidence="2" type="ORF">WDS16_00265</name>
</gene>
<evidence type="ECO:0000313" key="3">
    <source>
        <dbReference type="Proteomes" id="UP001432000"/>
    </source>
</evidence>
<evidence type="ECO:0000313" key="2">
    <source>
        <dbReference type="EMBL" id="WXG69047.1"/>
    </source>
</evidence>
<evidence type="ECO:0000259" key="1">
    <source>
        <dbReference type="Pfam" id="PF00550"/>
    </source>
</evidence>
<dbReference type="Pfam" id="PF00550">
    <property type="entry name" value="PP-binding"/>
    <property type="match status" value="1"/>
</dbReference>
<dbReference type="InterPro" id="IPR009081">
    <property type="entry name" value="PP-bd_ACP"/>
</dbReference>
<reference evidence="2 3" key="1">
    <citation type="submission" date="2024-03" db="EMBL/GenBank/DDBJ databases">
        <title>Natural products discovery in diverse microorganisms through a two-stage MS feature dereplication strategy.</title>
        <authorList>
            <person name="Zhang R."/>
        </authorList>
    </citation>
    <scope>NUCLEOTIDE SEQUENCE [LARGE SCALE GENOMIC DNA]</scope>
    <source>
        <strain evidence="2 3">18930</strain>
    </source>
</reference>
<keyword evidence="3" id="KW-1185">Reference proteome</keyword>
<dbReference type="InterPro" id="IPR036736">
    <property type="entry name" value="ACP-like_sf"/>
</dbReference>
<organism evidence="2 3">
    <name type="scientific">Rhodococcus sovatensis</name>
    <dbReference type="NCBI Taxonomy" id="1805840"/>
    <lineage>
        <taxon>Bacteria</taxon>
        <taxon>Bacillati</taxon>
        <taxon>Actinomycetota</taxon>
        <taxon>Actinomycetes</taxon>
        <taxon>Mycobacteriales</taxon>
        <taxon>Nocardiaceae</taxon>
        <taxon>Rhodococcus</taxon>
    </lineage>
</organism>
<dbReference type="Gene3D" id="1.10.1200.10">
    <property type="entry name" value="ACP-like"/>
    <property type="match status" value="1"/>
</dbReference>
<protein>
    <submittedName>
        <fullName evidence="2">Phosphopantetheine-binding protein</fullName>
    </submittedName>
</protein>
<feature type="domain" description="Carrier" evidence="1">
    <location>
        <begin position="10"/>
        <end position="47"/>
    </location>
</feature>
<sequence>MTLSSEQAQEDVAHVLYVEVEELDHGLDLREQGMDSVRVMQLVEQWRTAGVEKVDYIVLAEDPRLERWLEVLADLQQPAESV</sequence>
<dbReference type="EMBL" id="CP147846">
    <property type="protein sequence ID" value="WXG69047.1"/>
    <property type="molecule type" value="Genomic_DNA"/>
</dbReference>
<proteinExistence type="predicted"/>
<accession>A0ABZ2PIQ1</accession>
<dbReference type="RefSeq" id="WP_338889628.1">
    <property type="nucleotide sequence ID" value="NZ_CP147846.1"/>
</dbReference>
<dbReference type="Proteomes" id="UP001432000">
    <property type="component" value="Chromosome"/>
</dbReference>
<name>A0ABZ2PIQ1_9NOCA</name>